<evidence type="ECO:0008006" key="6">
    <source>
        <dbReference type="Google" id="ProtNLM"/>
    </source>
</evidence>
<evidence type="ECO:0000256" key="1">
    <source>
        <dbReference type="ARBA" id="ARBA00022741"/>
    </source>
</evidence>
<accession>A0A3B0XCU3</accession>
<keyword evidence="1" id="KW-0547">Nucleotide-binding</keyword>
<dbReference type="InterPro" id="IPR009926">
    <property type="entry name" value="T3SS_YcgR_PilZN"/>
</dbReference>
<evidence type="ECO:0000313" key="5">
    <source>
        <dbReference type="EMBL" id="VAW61252.1"/>
    </source>
</evidence>
<dbReference type="InterPro" id="IPR012349">
    <property type="entry name" value="Split_barrel_FMN-bd"/>
</dbReference>
<name>A0A3B0XCU3_9ZZZZ</name>
<dbReference type="InterPro" id="IPR009875">
    <property type="entry name" value="PilZ_domain"/>
</dbReference>
<evidence type="ECO:0000259" key="3">
    <source>
        <dbReference type="Pfam" id="PF07238"/>
    </source>
</evidence>
<dbReference type="Pfam" id="PF12945">
    <property type="entry name" value="PilZNR"/>
    <property type="match status" value="1"/>
</dbReference>
<evidence type="ECO:0000259" key="4">
    <source>
        <dbReference type="Pfam" id="PF12945"/>
    </source>
</evidence>
<dbReference type="GO" id="GO:0035438">
    <property type="term" value="F:cyclic-di-GMP binding"/>
    <property type="evidence" value="ECO:0007669"/>
    <property type="project" value="InterPro"/>
</dbReference>
<sequence length="224" mass="25097">MSDKKDFKVNLGDPIQLQFIPEDARERLSAKVIGHAPGKSLIISAPTVNGKLPLLKENQPFIARMLQGNNVYGFESSVLKYYSVPYPHLHLRHPRDVECIVVRGSRRVGTEQVVSVSTPRGGDKIFSVSMTNTSATGALLQTGEALGQLDDEVSISTELEVVNIKKYLRIKAIIRNISTPEDRNDDAEDKLNKYGVQFLDLSEDHILIINAYVYEQIVQHMDKH</sequence>
<dbReference type="AlphaFoldDB" id="A0A3B0XCU3"/>
<dbReference type="SUPFAM" id="SSF141371">
    <property type="entry name" value="PilZ domain-like"/>
    <property type="match status" value="1"/>
</dbReference>
<reference evidence="5" key="1">
    <citation type="submission" date="2018-06" db="EMBL/GenBank/DDBJ databases">
        <authorList>
            <person name="Zhirakovskaya E."/>
        </authorList>
    </citation>
    <scope>NUCLEOTIDE SEQUENCE</scope>
</reference>
<keyword evidence="2" id="KW-0975">Bacterial flagellum</keyword>
<proteinExistence type="predicted"/>
<evidence type="ECO:0000256" key="2">
    <source>
        <dbReference type="ARBA" id="ARBA00023143"/>
    </source>
</evidence>
<dbReference type="Pfam" id="PF07238">
    <property type="entry name" value="PilZ"/>
    <property type="match status" value="1"/>
</dbReference>
<dbReference type="EMBL" id="UOFJ01000031">
    <property type="protein sequence ID" value="VAW61252.1"/>
    <property type="molecule type" value="Genomic_DNA"/>
</dbReference>
<feature type="domain" description="PilZ" evidence="3">
    <location>
        <begin position="114"/>
        <end position="214"/>
    </location>
</feature>
<dbReference type="Gene3D" id="2.30.110.10">
    <property type="entry name" value="Electron Transport, Fmn-binding Protein, Chain A"/>
    <property type="match status" value="1"/>
</dbReference>
<dbReference type="Gene3D" id="2.40.10.220">
    <property type="entry name" value="predicted glycosyltransferase like domains"/>
    <property type="match status" value="1"/>
</dbReference>
<protein>
    <recommendedName>
        <fullName evidence="6">PilZ domain-containing protein</fullName>
    </recommendedName>
</protein>
<organism evidence="5">
    <name type="scientific">hydrothermal vent metagenome</name>
    <dbReference type="NCBI Taxonomy" id="652676"/>
    <lineage>
        <taxon>unclassified sequences</taxon>
        <taxon>metagenomes</taxon>
        <taxon>ecological metagenomes</taxon>
    </lineage>
</organism>
<feature type="domain" description="Type III secretion system flagellar brake protein YcgR PilZN" evidence="4">
    <location>
        <begin position="11"/>
        <end position="94"/>
    </location>
</feature>
<gene>
    <name evidence="5" type="ORF">MNBD_GAMMA10-1957</name>
</gene>